<protein>
    <recommendedName>
        <fullName evidence="4">homoserine dehydrogenase</fullName>
        <ecNumber evidence="4">1.1.1.3</ecNumber>
    </recommendedName>
</protein>
<dbReference type="UniPathway" id="UPA00051">
    <property type="reaction ID" value="UER00465"/>
</dbReference>
<reference evidence="14 15" key="1">
    <citation type="submission" date="2019-08" db="EMBL/GenBank/DDBJ databases">
        <title>Formosa sediminis sp. nov., isolated from marine sediment.</title>
        <authorList>
            <person name="Cao W.R."/>
        </authorList>
    </citation>
    <scope>NUCLEOTIDE SEQUENCE [LARGE SCALE GENOMIC DNA]</scope>
    <source>
        <strain evidence="14 15">1494</strain>
    </source>
</reference>
<evidence type="ECO:0000313" key="14">
    <source>
        <dbReference type="EMBL" id="TYA58007.1"/>
    </source>
</evidence>
<dbReference type="RefSeq" id="WP_148453668.1">
    <property type="nucleotide sequence ID" value="NZ_VSFC01000020.1"/>
</dbReference>
<dbReference type="FunFam" id="3.30.360.10:FF:000006">
    <property type="entry name" value="Bifunctional aspartokinase/homoserine dehydrogenase"/>
    <property type="match status" value="1"/>
</dbReference>
<feature type="domain" description="Homoserine dehydrogenase catalytic" evidence="12">
    <location>
        <begin position="155"/>
        <end position="353"/>
    </location>
</feature>
<evidence type="ECO:0000256" key="5">
    <source>
        <dbReference type="ARBA" id="ARBA00022605"/>
    </source>
</evidence>
<dbReference type="SUPFAM" id="SSF51735">
    <property type="entry name" value="NAD(P)-binding Rossmann-fold domains"/>
    <property type="match status" value="1"/>
</dbReference>
<dbReference type="OrthoDB" id="9799110at2"/>
<name>A0A5D0GJQ0_9FLAO</name>
<dbReference type="InterPro" id="IPR005106">
    <property type="entry name" value="Asp/hSer_DH_NAD-bd"/>
</dbReference>
<dbReference type="EMBL" id="VSFC01000020">
    <property type="protein sequence ID" value="TYA58007.1"/>
    <property type="molecule type" value="Genomic_DNA"/>
</dbReference>
<keyword evidence="14" id="KW-0418">Kinase</keyword>
<evidence type="ECO:0000256" key="9">
    <source>
        <dbReference type="ARBA" id="ARBA00023167"/>
    </source>
</evidence>
<dbReference type="AlphaFoldDB" id="A0A5D0GJQ0"/>
<organism evidence="14 15">
    <name type="scientific">Formosa maritima</name>
    <dbReference type="NCBI Taxonomy" id="2592046"/>
    <lineage>
        <taxon>Bacteria</taxon>
        <taxon>Pseudomonadati</taxon>
        <taxon>Bacteroidota</taxon>
        <taxon>Flavobacteriia</taxon>
        <taxon>Flavobacteriales</taxon>
        <taxon>Flavobacteriaceae</taxon>
        <taxon>Formosa</taxon>
    </lineage>
</organism>
<dbReference type="GO" id="GO:0050661">
    <property type="term" value="F:NADP binding"/>
    <property type="evidence" value="ECO:0007669"/>
    <property type="project" value="InterPro"/>
</dbReference>
<evidence type="ECO:0000259" key="13">
    <source>
        <dbReference type="Pfam" id="PF03447"/>
    </source>
</evidence>
<comment type="cofactor">
    <cofactor evidence="1">
        <name>a metal cation</name>
        <dbReference type="ChEBI" id="CHEBI:25213"/>
    </cofactor>
</comment>
<dbReference type="Pfam" id="PF03447">
    <property type="entry name" value="NAD_binding_3"/>
    <property type="match status" value="1"/>
</dbReference>
<accession>A0A5D0GJQ0</accession>
<gene>
    <name evidence="14" type="ORF">FVF61_04130</name>
</gene>
<dbReference type="Gene3D" id="3.40.50.720">
    <property type="entry name" value="NAD(P)-binding Rossmann-like Domain"/>
    <property type="match status" value="1"/>
</dbReference>
<keyword evidence="7" id="KW-0521">NADP</keyword>
<evidence type="ECO:0000256" key="3">
    <source>
        <dbReference type="ARBA" id="ARBA00005062"/>
    </source>
</evidence>
<dbReference type="GO" id="GO:0009089">
    <property type="term" value="P:lysine biosynthetic process via diaminopimelate"/>
    <property type="evidence" value="ECO:0007669"/>
    <property type="project" value="UniProtKB-ARBA"/>
</dbReference>
<evidence type="ECO:0000256" key="8">
    <source>
        <dbReference type="ARBA" id="ARBA00023002"/>
    </source>
</evidence>
<keyword evidence="14" id="KW-0808">Transferase</keyword>
<comment type="pathway">
    <text evidence="3">Amino-acid biosynthesis; L-methionine biosynthesis via de novo pathway; L-homoserine from L-aspartate: step 3/3.</text>
</comment>
<evidence type="ECO:0000256" key="10">
    <source>
        <dbReference type="ARBA" id="ARBA00048841"/>
    </source>
</evidence>
<dbReference type="GO" id="GO:0009090">
    <property type="term" value="P:homoserine biosynthetic process"/>
    <property type="evidence" value="ECO:0007669"/>
    <property type="project" value="UniProtKB-ARBA"/>
</dbReference>
<dbReference type="GO" id="GO:0009088">
    <property type="term" value="P:threonine biosynthetic process"/>
    <property type="evidence" value="ECO:0007669"/>
    <property type="project" value="UniProtKB-UniPathway"/>
</dbReference>
<comment type="catalytic activity">
    <reaction evidence="11">
        <text>L-homoserine + NAD(+) = L-aspartate 4-semialdehyde + NADH + H(+)</text>
        <dbReference type="Rhea" id="RHEA:15757"/>
        <dbReference type="ChEBI" id="CHEBI:15378"/>
        <dbReference type="ChEBI" id="CHEBI:57476"/>
        <dbReference type="ChEBI" id="CHEBI:57540"/>
        <dbReference type="ChEBI" id="CHEBI:57945"/>
        <dbReference type="ChEBI" id="CHEBI:537519"/>
        <dbReference type="EC" id="1.1.1.3"/>
    </reaction>
    <physiologicalReaction direction="right-to-left" evidence="11">
        <dbReference type="Rhea" id="RHEA:15759"/>
    </physiologicalReaction>
</comment>
<keyword evidence="9" id="KW-0486">Methionine biosynthesis</keyword>
<dbReference type="InterPro" id="IPR036291">
    <property type="entry name" value="NAD(P)-bd_dom_sf"/>
</dbReference>
<evidence type="ECO:0000256" key="7">
    <source>
        <dbReference type="ARBA" id="ARBA00022857"/>
    </source>
</evidence>
<keyword evidence="8" id="KW-0560">Oxidoreductase</keyword>
<dbReference type="GO" id="GO:0004412">
    <property type="term" value="F:homoserine dehydrogenase activity"/>
    <property type="evidence" value="ECO:0007669"/>
    <property type="project" value="UniProtKB-EC"/>
</dbReference>
<evidence type="ECO:0000256" key="4">
    <source>
        <dbReference type="ARBA" id="ARBA00013213"/>
    </source>
</evidence>
<dbReference type="PANTHER" id="PTHR43070">
    <property type="match status" value="1"/>
</dbReference>
<comment type="catalytic activity">
    <reaction evidence="10">
        <text>L-homoserine + NADP(+) = L-aspartate 4-semialdehyde + NADPH + H(+)</text>
        <dbReference type="Rhea" id="RHEA:15761"/>
        <dbReference type="ChEBI" id="CHEBI:15378"/>
        <dbReference type="ChEBI" id="CHEBI:57476"/>
        <dbReference type="ChEBI" id="CHEBI:57783"/>
        <dbReference type="ChEBI" id="CHEBI:58349"/>
        <dbReference type="ChEBI" id="CHEBI:537519"/>
        <dbReference type="EC" id="1.1.1.3"/>
    </reaction>
    <physiologicalReaction direction="right-to-left" evidence="10">
        <dbReference type="Rhea" id="RHEA:15763"/>
    </physiologicalReaction>
</comment>
<keyword evidence="5" id="KW-0028">Amino-acid biosynthesis</keyword>
<comment type="caution">
    <text evidence="14">The sequence shown here is derived from an EMBL/GenBank/DDBJ whole genome shotgun (WGS) entry which is preliminary data.</text>
</comment>
<keyword evidence="6" id="KW-0791">Threonine biosynthesis</keyword>
<dbReference type="InterPro" id="IPR001342">
    <property type="entry name" value="HDH_cat"/>
</dbReference>
<feature type="domain" description="Aspartate/homoserine dehydrogenase NAD-binding" evidence="13">
    <location>
        <begin position="13"/>
        <end position="147"/>
    </location>
</feature>
<dbReference type="GO" id="GO:0009086">
    <property type="term" value="P:methionine biosynthetic process"/>
    <property type="evidence" value="ECO:0007669"/>
    <property type="project" value="UniProtKB-KW"/>
</dbReference>
<dbReference type="InterPro" id="IPR011147">
    <property type="entry name" value="Bifunc_Aspkin/hSer_DH"/>
</dbReference>
<evidence type="ECO:0000256" key="2">
    <source>
        <dbReference type="ARBA" id="ARBA00005056"/>
    </source>
</evidence>
<evidence type="ECO:0000313" key="15">
    <source>
        <dbReference type="Proteomes" id="UP000324550"/>
    </source>
</evidence>
<evidence type="ECO:0000256" key="6">
    <source>
        <dbReference type="ARBA" id="ARBA00022697"/>
    </source>
</evidence>
<dbReference type="Pfam" id="PF00742">
    <property type="entry name" value="Homoserine_dh"/>
    <property type="match status" value="1"/>
</dbReference>
<comment type="pathway">
    <text evidence="2">Amino-acid biosynthesis; L-threonine biosynthesis; L-threonine from L-aspartate: step 3/5.</text>
</comment>
<keyword evidence="15" id="KW-1185">Reference proteome</keyword>
<dbReference type="Gene3D" id="3.30.360.10">
    <property type="entry name" value="Dihydrodipicolinate Reductase, domain 2"/>
    <property type="match status" value="1"/>
</dbReference>
<dbReference type="UniPathway" id="UPA00050">
    <property type="reaction ID" value="UER00063"/>
</dbReference>
<dbReference type="Proteomes" id="UP000324550">
    <property type="component" value="Unassembled WGS sequence"/>
</dbReference>
<dbReference type="PANTHER" id="PTHR43070:SF3">
    <property type="entry name" value="HOMOSERINE DEHYDROGENASE"/>
    <property type="match status" value="1"/>
</dbReference>
<proteinExistence type="predicted"/>
<sequence length="360" mass="40411">MSNSKTLHVVIFGIGNVGSTLINQIQAAKTQLQLQQQLNIQIPVVTNSKLAFYNEFGLANSWQCDFENASIPYKIEDILAFVKKHHFQNLVAIDATACKNFVQNYIPLIENGFHIVSANKVANTLSFEFYEQLRLTLKKHQKSFLYETNVGAGLPVIETIKRLYDSGEQIQRIRGVFSGSLSYIFNEFSSESVSFSDILKQASHLGLTEPDAREDLSGNDVARKLLILARELRIKTELHDVLVESLVPKKLNGKTTVHQFKSRSKELDLPFQKRKQNLLENQVLRYVGELDVVNKKLEVKLISEEKNSAIGQLKGADSVFEIYSESYQEFPLVIQGAGAGKSVTARGLFSDIVKLSNSLN</sequence>
<dbReference type="EC" id="1.1.1.3" evidence="4"/>
<dbReference type="SUPFAM" id="SSF55347">
    <property type="entry name" value="Glyceraldehyde-3-phosphate dehydrogenase-like, C-terminal domain"/>
    <property type="match status" value="1"/>
</dbReference>
<dbReference type="GO" id="GO:0016301">
    <property type="term" value="F:kinase activity"/>
    <property type="evidence" value="ECO:0007669"/>
    <property type="project" value="UniProtKB-KW"/>
</dbReference>
<evidence type="ECO:0000256" key="1">
    <source>
        <dbReference type="ARBA" id="ARBA00001920"/>
    </source>
</evidence>
<evidence type="ECO:0000259" key="12">
    <source>
        <dbReference type="Pfam" id="PF00742"/>
    </source>
</evidence>
<evidence type="ECO:0000256" key="11">
    <source>
        <dbReference type="ARBA" id="ARBA00049031"/>
    </source>
</evidence>